<gene>
    <name evidence="6" type="ORF">D9V32_06130</name>
</gene>
<keyword evidence="4" id="KW-0560">Oxidoreductase</keyword>
<protein>
    <submittedName>
        <fullName evidence="6">TIGR03364 family FAD-dependent oxidoreductase</fullName>
    </submittedName>
</protein>
<sequence length="382" mass="39882">MTTTPTPPQIVIVGAGIIGLSHAVAALDAGYRVTVLEQDARAVSASIRNFGHLGFGAHGGEHGVLADEARPLWLSIAERAGVAAHRTGTLVLARDAAEREALDEARTQERFANAAALDADRTAALLGRASASPELAGLLLPGDLTVDPRTAVATIAAWVNAHERGRVRFGTAVFAAEDGRVVTARGDVFADHVIVTAGHLIGRLYPEIAEDHGIGECALQMLRVRARAIDGPGAAVLTGTSMLRYSAFSGPAIERLRAHLTETRPELLAIQANIMLTRHTDGTILIGDTHAAHRSAPPFLSETWSQIVLAEITDVLGAGPLEVLERWQGVYAQSATHGIVTTHPRPGVTAVTVTTGIGMTLGPALGARTVGALTLSLPATHS</sequence>
<dbReference type="Proteomes" id="UP000272503">
    <property type="component" value="Unassembled WGS sequence"/>
</dbReference>
<evidence type="ECO:0000256" key="1">
    <source>
        <dbReference type="ARBA" id="ARBA00001974"/>
    </source>
</evidence>
<dbReference type="InterPro" id="IPR036188">
    <property type="entry name" value="FAD/NAD-bd_sf"/>
</dbReference>
<evidence type="ECO:0000256" key="2">
    <source>
        <dbReference type="ARBA" id="ARBA00009410"/>
    </source>
</evidence>
<comment type="caution">
    <text evidence="6">The sequence shown here is derived from an EMBL/GenBank/DDBJ whole genome shotgun (WGS) entry which is preliminary data.</text>
</comment>
<keyword evidence="3" id="KW-0285">Flavoprotein</keyword>
<proteinExistence type="inferred from homology"/>
<dbReference type="InterPro" id="IPR017741">
    <property type="entry name" value="FAD-dependent_OxRdtase_HpnW"/>
</dbReference>
<dbReference type="AlphaFoldDB" id="A0A3L7A9A4"/>
<accession>A0A3L7A9A4</accession>
<dbReference type="NCBIfam" id="TIGR03364">
    <property type="entry name" value="HpnW_proposed"/>
    <property type="match status" value="1"/>
</dbReference>
<evidence type="ECO:0000259" key="5">
    <source>
        <dbReference type="Pfam" id="PF01266"/>
    </source>
</evidence>
<dbReference type="GO" id="GO:0016491">
    <property type="term" value="F:oxidoreductase activity"/>
    <property type="evidence" value="ECO:0007669"/>
    <property type="project" value="UniProtKB-KW"/>
</dbReference>
<dbReference type="SUPFAM" id="SSF51905">
    <property type="entry name" value="FAD/NAD(P)-binding domain"/>
    <property type="match status" value="1"/>
</dbReference>
<dbReference type="RefSeq" id="WP_121648018.1">
    <property type="nucleotide sequence ID" value="NZ_RCUX01000004.1"/>
</dbReference>
<evidence type="ECO:0000313" key="6">
    <source>
        <dbReference type="EMBL" id="RLP76438.1"/>
    </source>
</evidence>
<dbReference type="PANTHER" id="PTHR13847:SF286">
    <property type="entry name" value="D-AMINO ACID DEHYDROGENASE"/>
    <property type="match status" value="1"/>
</dbReference>
<dbReference type="Gene3D" id="3.30.9.10">
    <property type="entry name" value="D-Amino Acid Oxidase, subunit A, domain 2"/>
    <property type="match status" value="1"/>
</dbReference>
<feature type="domain" description="FAD dependent oxidoreductase" evidence="5">
    <location>
        <begin position="10"/>
        <end position="368"/>
    </location>
</feature>
<dbReference type="PANTHER" id="PTHR13847">
    <property type="entry name" value="SARCOSINE DEHYDROGENASE-RELATED"/>
    <property type="match status" value="1"/>
</dbReference>
<dbReference type="InterPro" id="IPR006076">
    <property type="entry name" value="FAD-dep_OxRdtase"/>
</dbReference>
<organism evidence="6 7">
    <name type="scientific">Mycetocola tolaasinivorans</name>
    <dbReference type="NCBI Taxonomy" id="76635"/>
    <lineage>
        <taxon>Bacteria</taxon>
        <taxon>Bacillati</taxon>
        <taxon>Actinomycetota</taxon>
        <taxon>Actinomycetes</taxon>
        <taxon>Micrococcales</taxon>
        <taxon>Microbacteriaceae</taxon>
        <taxon>Mycetocola</taxon>
    </lineage>
</organism>
<reference evidence="6 7" key="1">
    <citation type="submission" date="2018-10" db="EMBL/GenBank/DDBJ databases">
        <authorList>
            <person name="Li J."/>
        </authorList>
    </citation>
    <scope>NUCLEOTIDE SEQUENCE [LARGE SCALE GENOMIC DNA]</scope>
    <source>
        <strain evidence="6 7">IF 016277</strain>
    </source>
</reference>
<name>A0A3L7A9A4_9MICO</name>
<evidence type="ECO:0000313" key="7">
    <source>
        <dbReference type="Proteomes" id="UP000272503"/>
    </source>
</evidence>
<dbReference type="OrthoDB" id="9799943at2"/>
<comment type="similarity">
    <text evidence="2">Belongs to the DadA oxidoreductase family.</text>
</comment>
<evidence type="ECO:0000256" key="4">
    <source>
        <dbReference type="ARBA" id="ARBA00023002"/>
    </source>
</evidence>
<dbReference type="GO" id="GO:0005737">
    <property type="term" value="C:cytoplasm"/>
    <property type="evidence" value="ECO:0007669"/>
    <property type="project" value="TreeGrafter"/>
</dbReference>
<dbReference type="Pfam" id="PF01266">
    <property type="entry name" value="DAO"/>
    <property type="match status" value="1"/>
</dbReference>
<evidence type="ECO:0000256" key="3">
    <source>
        <dbReference type="ARBA" id="ARBA00022630"/>
    </source>
</evidence>
<dbReference type="EMBL" id="RCUX01000004">
    <property type="protein sequence ID" value="RLP76438.1"/>
    <property type="molecule type" value="Genomic_DNA"/>
</dbReference>
<dbReference type="Gene3D" id="3.50.50.60">
    <property type="entry name" value="FAD/NAD(P)-binding domain"/>
    <property type="match status" value="1"/>
</dbReference>
<keyword evidence="7" id="KW-1185">Reference proteome</keyword>
<comment type="cofactor">
    <cofactor evidence="1">
        <name>FAD</name>
        <dbReference type="ChEBI" id="CHEBI:57692"/>
    </cofactor>
</comment>